<evidence type="ECO:0000256" key="2">
    <source>
        <dbReference type="ARBA" id="ARBA00022475"/>
    </source>
</evidence>
<feature type="transmembrane region" description="Helical" evidence="6">
    <location>
        <begin position="335"/>
        <end position="361"/>
    </location>
</feature>
<name>A0ABT3Q354_9BACT</name>
<keyword evidence="8" id="KW-1185">Reference proteome</keyword>
<gene>
    <name evidence="7" type="ORF">LQ318_16365</name>
</gene>
<keyword evidence="2" id="KW-1003">Cell membrane</keyword>
<dbReference type="InterPro" id="IPR002797">
    <property type="entry name" value="Polysacc_synth"/>
</dbReference>
<accession>A0ABT3Q354</accession>
<dbReference type="RefSeq" id="WP_265791802.1">
    <property type="nucleotide sequence ID" value="NZ_BAABRS010000006.1"/>
</dbReference>
<proteinExistence type="predicted"/>
<feature type="transmembrane region" description="Helical" evidence="6">
    <location>
        <begin position="429"/>
        <end position="449"/>
    </location>
</feature>
<feature type="transmembrane region" description="Helical" evidence="6">
    <location>
        <begin position="256"/>
        <end position="272"/>
    </location>
</feature>
<protein>
    <submittedName>
        <fullName evidence="7">Oligosaccharide flippase family protein</fullName>
    </submittedName>
</protein>
<feature type="transmembrane region" description="Helical" evidence="6">
    <location>
        <begin position="455"/>
        <end position="475"/>
    </location>
</feature>
<dbReference type="Pfam" id="PF01943">
    <property type="entry name" value="Polysacc_synt"/>
    <property type="match status" value="1"/>
</dbReference>
<dbReference type="EMBL" id="JAJNDC010000006">
    <property type="protein sequence ID" value="MCW9714481.1"/>
    <property type="molecule type" value="Genomic_DNA"/>
</dbReference>
<dbReference type="PANTHER" id="PTHR30250:SF11">
    <property type="entry name" value="O-ANTIGEN TRANSPORTER-RELATED"/>
    <property type="match status" value="1"/>
</dbReference>
<feature type="transmembrane region" description="Helical" evidence="6">
    <location>
        <begin position="368"/>
        <end position="388"/>
    </location>
</feature>
<evidence type="ECO:0000313" key="8">
    <source>
        <dbReference type="Proteomes" id="UP001207337"/>
    </source>
</evidence>
<feature type="transmembrane region" description="Helical" evidence="6">
    <location>
        <begin position="394"/>
        <end position="417"/>
    </location>
</feature>
<comment type="subcellular location">
    <subcellularLocation>
        <location evidence="1">Cell membrane</location>
        <topology evidence="1">Multi-pass membrane protein</topology>
    </subcellularLocation>
</comment>
<feature type="transmembrane region" description="Helical" evidence="6">
    <location>
        <begin position="12"/>
        <end position="34"/>
    </location>
</feature>
<dbReference type="Proteomes" id="UP001207337">
    <property type="component" value="Unassembled WGS sequence"/>
</dbReference>
<keyword evidence="4 6" id="KW-1133">Transmembrane helix</keyword>
<dbReference type="PANTHER" id="PTHR30250">
    <property type="entry name" value="PST FAMILY PREDICTED COLANIC ACID TRANSPORTER"/>
    <property type="match status" value="1"/>
</dbReference>
<feature type="transmembrane region" description="Helical" evidence="6">
    <location>
        <begin position="308"/>
        <end position="329"/>
    </location>
</feature>
<sequence>MGVIIRQSIKNTIISYVGIGLGFVTTILLFPRIITLDQYGLTRLLISLSVVCSQFAHMGINNVVIRFFPYFQHSKRSRSRFLSLILLIPLGGFLLFSLIYLLFDDLFIFYFNDQSTLFADYYLYLIPLVFATLFFEVINNYVRALQDSVTGSFLNEVLMRVLIILLLVIYDFGWISFTLFMIGFVSIYCIQPFYLLTYLYRRGELSLAFPILNKRSKFLKGMGVYGAYSLLGGLATLLVGNIDIIMLGAMTNLDDTAVYAIAFYVGSVIAVPQRSIVKIASPVLADLIKQKQFNQVDSLYKRTSLNQLIGGVLLYVGIWANMHNLMFLLPEEYHGAQWIIIIIGAAKLFNMATGINGSIILNSKYYRFDLYTNILLIVLTITTNYFLIQLWGMLGAATATAISIFVYNFVKFVYVWIKLDMQPFRWNAFAVILIATACLGIASQIPYLYNFIIDLVVRSSVITLIFTGAILLFNLSDDVENLLKEGYKRLYNFIFS</sequence>
<feature type="transmembrane region" description="Helical" evidence="6">
    <location>
        <begin position="121"/>
        <end position="141"/>
    </location>
</feature>
<keyword evidence="5 6" id="KW-0472">Membrane</keyword>
<feature type="transmembrane region" description="Helical" evidence="6">
    <location>
        <begin position="179"/>
        <end position="201"/>
    </location>
</feature>
<feature type="transmembrane region" description="Helical" evidence="6">
    <location>
        <begin position="40"/>
        <end position="60"/>
    </location>
</feature>
<feature type="transmembrane region" description="Helical" evidence="6">
    <location>
        <begin position="222"/>
        <end position="250"/>
    </location>
</feature>
<evidence type="ECO:0000256" key="6">
    <source>
        <dbReference type="SAM" id="Phobius"/>
    </source>
</evidence>
<reference evidence="7 8" key="1">
    <citation type="submission" date="2021-11" db="EMBL/GenBank/DDBJ databases">
        <title>Aliifidinibius sp. nov., a new bacterium isolated from saline soil.</title>
        <authorList>
            <person name="Galisteo C."/>
            <person name="De La Haba R."/>
            <person name="Sanchez-Porro C."/>
            <person name="Ventosa A."/>
        </authorList>
    </citation>
    <scope>NUCLEOTIDE SEQUENCE [LARGE SCALE GENOMIC DNA]</scope>
    <source>
        <strain evidence="7 8">KACC 190600</strain>
    </source>
</reference>
<comment type="caution">
    <text evidence="7">The sequence shown here is derived from an EMBL/GenBank/DDBJ whole genome shotgun (WGS) entry which is preliminary data.</text>
</comment>
<evidence type="ECO:0000256" key="4">
    <source>
        <dbReference type="ARBA" id="ARBA00022989"/>
    </source>
</evidence>
<evidence type="ECO:0000256" key="1">
    <source>
        <dbReference type="ARBA" id="ARBA00004651"/>
    </source>
</evidence>
<keyword evidence="3 6" id="KW-0812">Transmembrane</keyword>
<feature type="transmembrane region" description="Helical" evidence="6">
    <location>
        <begin position="153"/>
        <end position="173"/>
    </location>
</feature>
<evidence type="ECO:0000256" key="3">
    <source>
        <dbReference type="ARBA" id="ARBA00022692"/>
    </source>
</evidence>
<organism evidence="7 8">
    <name type="scientific">Fodinibius salicampi</name>
    <dbReference type="NCBI Taxonomy" id="1920655"/>
    <lineage>
        <taxon>Bacteria</taxon>
        <taxon>Pseudomonadati</taxon>
        <taxon>Balneolota</taxon>
        <taxon>Balneolia</taxon>
        <taxon>Balneolales</taxon>
        <taxon>Balneolaceae</taxon>
        <taxon>Fodinibius</taxon>
    </lineage>
</organism>
<evidence type="ECO:0000313" key="7">
    <source>
        <dbReference type="EMBL" id="MCW9714481.1"/>
    </source>
</evidence>
<feature type="transmembrane region" description="Helical" evidence="6">
    <location>
        <begin position="81"/>
        <end position="101"/>
    </location>
</feature>
<evidence type="ECO:0000256" key="5">
    <source>
        <dbReference type="ARBA" id="ARBA00023136"/>
    </source>
</evidence>
<dbReference type="InterPro" id="IPR050833">
    <property type="entry name" value="Poly_Biosynth_Transport"/>
</dbReference>